<proteinExistence type="predicted"/>
<dbReference type="EMBL" id="CM040460">
    <property type="protein sequence ID" value="MCI4379859.1"/>
    <property type="molecule type" value="Genomic_DNA"/>
</dbReference>
<dbReference type="Proteomes" id="UP000829447">
    <property type="component" value="Linkage Group LG7"/>
</dbReference>
<gene>
    <name evidence="1" type="ORF">PGIGA_G00233260</name>
</gene>
<evidence type="ECO:0000313" key="1">
    <source>
        <dbReference type="EMBL" id="MCI4379859.1"/>
    </source>
</evidence>
<organism evidence="1 2">
    <name type="scientific">Pangasianodon gigas</name>
    <name type="common">Mekong giant catfish</name>
    <name type="synonym">Pangasius gigas</name>
    <dbReference type="NCBI Taxonomy" id="30993"/>
    <lineage>
        <taxon>Eukaryota</taxon>
        <taxon>Metazoa</taxon>
        <taxon>Chordata</taxon>
        <taxon>Craniata</taxon>
        <taxon>Vertebrata</taxon>
        <taxon>Euteleostomi</taxon>
        <taxon>Actinopterygii</taxon>
        <taxon>Neopterygii</taxon>
        <taxon>Teleostei</taxon>
        <taxon>Ostariophysi</taxon>
        <taxon>Siluriformes</taxon>
        <taxon>Pangasiidae</taxon>
        <taxon>Pangasianodon</taxon>
    </lineage>
</organism>
<accession>A0ACC5WLE2</accession>
<sequence length="62" mass="6928">MWQPKQMSLGIQFQPSCQESEEQHTPDQKETNAYTPDKEQASSGEGNVHATVMPAQAEHNTL</sequence>
<evidence type="ECO:0000313" key="2">
    <source>
        <dbReference type="Proteomes" id="UP000829447"/>
    </source>
</evidence>
<keyword evidence="2" id="KW-1185">Reference proteome</keyword>
<feature type="non-terminal residue" evidence="1">
    <location>
        <position position="62"/>
    </location>
</feature>
<reference evidence="1 2" key="1">
    <citation type="journal article" date="2022" name="bioRxiv">
        <title>An ancient truncated duplication of the anti-Mullerian hormone receptor type 2 gene is a potential conserved master sex determinant in the Pangasiidae catfish family.</title>
        <authorList>
            <person name="Wen M."/>
            <person name="Pan Q."/>
            <person name="Jouanno E."/>
            <person name="Montfort J."/>
            <person name="Zahm M."/>
            <person name="Cabau C."/>
            <person name="Klopp C."/>
            <person name="Iampietro C."/>
            <person name="Roques C."/>
            <person name="Bouchez O."/>
            <person name="Castinel A."/>
            <person name="Donnadieu C."/>
            <person name="Parrinello H."/>
            <person name="Poncet C."/>
            <person name="Belmonte E."/>
            <person name="Gautier V."/>
            <person name="Avarre J.-C."/>
            <person name="Dugue R."/>
            <person name="Gustiano R."/>
            <person name="Ha T.T.T."/>
            <person name="Campet M."/>
            <person name="Sriphairoj K."/>
            <person name="Ribolli J."/>
            <person name="de Almeida F.L."/>
            <person name="Desvignes T."/>
            <person name="Postlethwait J.H."/>
            <person name="Bucao C.F."/>
            <person name="Robinson-Rechavi M."/>
            <person name="Bobe J."/>
            <person name="Herpin A."/>
            <person name="Guiguen Y."/>
        </authorList>
    </citation>
    <scope>NUCLEOTIDE SEQUENCE [LARGE SCALE GENOMIC DNA]</scope>
    <source>
        <strain evidence="1">YG-Dec2019</strain>
    </source>
</reference>
<comment type="caution">
    <text evidence="1">The sequence shown here is derived from an EMBL/GenBank/DDBJ whole genome shotgun (WGS) entry which is preliminary data.</text>
</comment>
<name>A0ACC5WLE2_PANGG</name>
<protein>
    <submittedName>
        <fullName evidence="1">Uncharacterized protein</fullName>
    </submittedName>
</protein>